<evidence type="ECO:0000313" key="4">
    <source>
        <dbReference type="EMBL" id="PRY85892.1"/>
    </source>
</evidence>
<dbReference type="Pfam" id="PF00542">
    <property type="entry name" value="Ribosomal_L12"/>
    <property type="match status" value="2"/>
</dbReference>
<feature type="domain" description="Large ribosomal subunit protein bL12 C-terminal" evidence="3">
    <location>
        <begin position="83"/>
        <end position="146"/>
    </location>
</feature>
<evidence type="ECO:0000259" key="3">
    <source>
        <dbReference type="Pfam" id="PF00542"/>
    </source>
</evidence>
<organism evidence="4 5">
    <name type="scientific">Mongoliibacter ruber</name>
    <dbReference type="NCBI Taxonomy" id="1750599"/>
    <lineage>
        <taxon>Bacteria</taxon>
        <taxon>Pseudomonadati</taxon>
        <taxon>Bacteroidota</taxon>
        <taxon>Cytophagia</taxon>
        <taxon>Cytophagales</taxon>
        <taxon>Cyclobacteriaceae</taxon>
        <taxon>Mongoliibacter</taxon>
    </lineage>
</organism>
<dbReference type="GO" id="GO:0022625">
    <property type="term" value="C:cytosolic large ribosomal subunit"/>
    <property type="evidence" value="ECO:0007669"/>
    <property type="project" value="TreeGrafter"/>
</dbReference>
<dbReference type="EMBL" id="PVTR01000010">
    <property type="protein sequence ID" value="PRY85892.1"/>
    <property type="molecule type" value="Genomic_DNA"/>
</dbReference>
<keyword evidence="2" id="KW-0687">Ribonucleoprotein</keyword>
<evidence type="ECO:0000256" key="2">
    <source>
        <dbReference type="ARBA" id="ARBA00023274"/>
    </source>
</evidence>
<gene>
    <name evidence="4" type="ORF">CLW00_11022</name>
</gene>
<dbReference type="InterPro" id="IPR013823">
    <property type="entry name" value="Ribosomal_bL12_C"/>
</dbReference>
<dbReference type="RefSeq" id="WP_106134709.1">
    <property type="nucleotide sequence ID" value="NZ_PVTR01000010.1"/>
</dbReference>
<name>A0A2T0WGU5_9BACT</name>
<dbReference type="PANTHER" id="PTHR45987">
    <property type="entry name" value="39S RIBOSOMAL PROTEIN L12"/>
    <property type="match status" value="1"/>
</dbReference>
<comment type="caution">
    <text evidence="4">The sequence shown here is derived from an EMBL/GenBank/DDBJ whole genome shotgun (WGS) entry which is preliminary data.</text>
</comment>
<dbReference type="InterPro" id="IPR014719">
    <property type="entry name" value="Ribosomal_bL12_C/ClpS-like"/>
</dbReference>
<feature type="domain" description="Large ribosomal subunit protein bL12 C-terminal" evidence="3">
    <location>
        <begin position="175"/>
        <end position="238"/>
    </location>
</feature>
<reference evidence="4 5" key="1">
    <citation type="submission" date="2018-03" db="EMBL/GenBank/DDBJ databases">
        <title>Genomic Encyclopedia of Archaeal and Bacterial Type Strains, Phase II (KMG-II): from individual species to whole genera.</title>
        <authorList>
            <person name="Goeker M."/>
        </authorList>
    </citation>
    <scope>NUCLEOTIDE SEQUENCE [LARGE SCALE GENOMIC DNA]</scope>
    <source>
        <strain evidence="4 5">DSM 27929</strain>
    </source>
</reference>
<sequence>MSNSENYTLTLSPTSRNHSQITKLLTRLTGNAFQARKISTLGGEIPLAFSKSKAEEEAAKFRALGAVIEMQETAINAYGLQYAVMLIDGGQKKVEVIKAVRAVTGLSLSEAKKIVDNGGLVKIVNEETHANTIKTVIEDAGATVEIIVTGESEIHDEKEPIDQPEPDNKVYAYYKLILIASGPNKLDVIKYVRAHLGVSLEEANNLVNSHGVIYSSTNLLAVESFKSGLEHLGAEVEIDSIEENQVDNIPDELFEEIKLHYSVYGLLQKEDAIPLEGIRVQLFDRDIRQLQFLGEAISDKNGNFNINFFEKSFEDEESFGPDLVFKFFHPNGITIPQFSSDSAGVPIGEDLVFFNVGKKSRYIFSIQSSSLNISEYENLVYQLAPSIGTISFAELEWEDIIFLHHDTKISIQEIFKVIDDEVVGSDLGLPEGFIYALLNQDIATYQYPLEETMGSIYPEYVKRIDLGKLLTIPVDFLFSKIERAIQKGMIPKSGKVDDNSLKEILGNQQKG</sequence>
<dbReference type="OrthoDB" id="9811748at2"/>
<evidence type="ECO:0000256" key="1">
    <source>
        <dbReference type="ARBA" id="ARBA00022980"/>
    </source>
</evidence>
<accession>A0A2T0WGU5</accession>
<dbReference type="PANTHER" id="PTHR45987:SF4">
    <property type="entry name" value="LARGE RIBOSOMAL SUBUNIT PROTEIN BL12M"/>
    <property type="match status" value="1"/>
</dbReference>
<dbReference type="InterPro" id="IPR000206">
    <property type="entry name" value="Ribosomal_bL12"/>
</dbReference>
<dbReference type="GO" id="GO:0006412">
    <property type="term" value="P:translation"/>
    <property type="evidence" value="ECO:0007669"/>
    <property type="project" value="InterPro"/>
</dbReference>
<keyword evidence="1" id="KW-0689">Ribosomal protein</keyword>
<dbReference type="GO" id="GO:0003729">
    <property type="term" value="F:mRNA binding"/>
    <property type="evidence" value="ECO:0007669"/>
    <property type="project" value="TreeGrafter"/>
</dbReference>
<evidence type="ECO:0000313" key="5">
    <source>
        <dbReference type="Proteomes" id="UP000238157"/>
    </source>
</evidence>
<dbReference type="Gene3D" id="3.30.1390.10">
    <property type="match status" value="2"/>
</dbReference>
<dbReference type="GO" id="GO:0003735">
    <property type="term" value="F:structural constituent of ribosome"/>
    <property type="evidence" value="ECO:0007669"/>
    <property type="project" value="InterPro"/>
</dbReference>
<dbReference type="AlphaFoldDB" id="A0A2T0WGU5"/>
<proteinExistence type="predicted"/>
<keyword evidence="5" id="KW-1185">Reference proteome</keyword>
<protein>
    <submittedName>
        <fullName evidence="4">Ribosomal L7/L12-like protein</fullName>
    </submittedName>
</protein>
<dbReference type="SUPFAM" id="SSF54736">
    <property type="entry name" value="ClpS-like"/>
    <property type="match status" value="2"/>
</dbReference>
<dbReference type="Proteomes" id="UP000238157">
    <property type="component" value="Unassembled WGS sequence"/>
</dbReference>